<evidence type="ECO:0008006" key="4">
    <source>
        <dbReference type="Google" id="ProtNLM"/>
    </source>
</evidence>
<organism evidence="2 3">
    <name type="scientific">Colwellia maritima</name>
    <dbReference type="NCBI Taxonomy" id="2912588"/>
    <lineage>
        <taxon>Bacteria</taxon>
        <taxon>Pseudomonadati</taxon>
        <taxon>Pseudomonadota</taxon>
        <taxon>Gammaproteobacteria</taxon>
        <taxon>Alteromonadales</taxon>
        <taxon>Colwelliaceae</taxon>
        <taxon>Colwellia</taxon>
    </lineage>
</organism>
<evidence type="ECO:0000313" key="2">
    <source>
        <dbReference type="EMBL" id="MCI2285283.1"/>
    </source>
</evidence>
<feature type="transmembrane region" description="Helical" evidence="1">
    <location>
        <begin position="82"/>
        <end position="99"/>
    </location>
</feature>
<comment type="caution">
    <text evidence="2">The sequence shown here is derived from an EMBL/GenBank/DDBJ whole genome shotgun (WGS) entry which is preliminary data.</text>
</comment>
<keyword evidence="1" id="KW-1133">Transmembrane helix</keyword>
<reference evidence="2" key="1">
    <citation type="submission" date="2022-01" db="EMBL/GenBank/DDBJ databases">
        <title>Colwellia maritima, isolated from seawater.</title>
        <authorList>
            <person name="Kristyanto S."/>
            <person name="Jung J."/>
            <person name="Jeon C.O."/>
        </authorList>
    </citation>
    <scope>NUCLEOTIDE SEQUENCE</scope>
    <source>
        <strain evidence="2">MSW7</strain>
    </source>
</reference>
<dbReference type="RefSeq" id="WP_242288100.1">
    <property type="nucleotide sequence ID" value="NZ_JAKKSL010000004.1"/>
</dbReference>
<keyword evidence="1" id="KW-0472">Membrane</keyword>
<protein>
    <recommendedName>
        <fullName evidence="4">DUF2834 domain-containing protein</fullName>
    </recommendedName>
</protein>
<accession>A0ABS9X4X5</accession>
<evidence type="ECO:0000256" key="1">
    <source>
        <dbReference type="SAM" id="Phobius"/>
    </source>
</evidence>
<sequence length="111" mass="12564">MHKSIYTVVGAASVWIFFIYLAYISLYIQSPITELLISSDLFPVEYSVYSIAYLTDCLSVLTFVLVMLYSLSFICKTSVKSIAVYFVLGFVLGCVILPYELTYRATHNKSI</sequence>
<dbReference type="Proteomes" id="UP001139646">
    <property type="component" value="Unassembled WGS sequence"/>
</dbReference>
<keyword evidence="1" id="KW-0812">Transmembrane</keyword>
<feature type="transmembrane region" description="Helical" evidence="1">
    <location>
        <begin position="7"/>
        <end position="28"/>
    </location>
</feature>
<gene>
    <name evidence="2" type="ORF">L3081_20240</name>
</gene>
<keyword evidence="3" id="KW-1185">Reference proteome</keyword>
<proteinExistence type="predicted"/>
<dbReference type="EMBL" id="JAKKSL010000004">
    <property type="protein sequence ID" value="MCI2285283.1"/>
    <property type="molecule type" value="Genomic_DNA"/>
</dbReference>
<feature type="transmembrane region" description="Helical" evidence="1">
    <location>
        <begin position="48"/>
        <end position="70"/>
    </location>
</feature>
<name>A0ABS9X4X5_9GAMM</name>
<evidence type="ECO:0000313" key="3">
    <source>
        <dbReference type="Proteomes" id="UP001139646"/>
    </source>
</evidence>